<name>A0A0C2Z8N1_9AGAM</name>
<organism evidence="1 2">
    <name type="scientific">Scleroderma citrinum Foug A</name>
    <dbReference type="NCBI Taxonomy" id="1036808"/>
    <lineage>
        <taxon>Eukaryota</taxon>
        <taxon>Fungi</taxon>
        <taxon>Dikarya</taxon>
        <taxon>Basidiomycota</taxon>
        <taxon>Agaricomycotina</taxon>
        <taxon>Agaricomycetes</taxon>
        <taxon>Agaricomycetidae</taxon>
        <taxon>Boletales</taxon>
        <taxon>Sclerodermatineae</taxon>
        <taxon>Sclerodermataceae</taxon>
        <taxon>Scleroderma</taxon>
    </lineage>
</organism>
<evidence type="ECO:0008006" key="3">
    <source>
        <dbReference type="Google" id="ProtNLM"/>
    </source>
</evidence>
<dbReference type="HOGENOM" id="CLU_138079_0_0_1"/>
<protein>
    <recommendedName>
        <fullName evidence="3">Fungal-type protein kinase domain-containing protein</fullName>
    </recommendedName>
</protein>
<dbReference type="STRING" id="1036808.A0A0C2Z8N1"/>
<feature type="non-terminal residue" evidence="1">
    <location>
        <position position="122"/>
    </location>
</feature>
<accession>A0A0C2Z8N1</accession>
<dbReference type="OrthoDB" id="2739948at2759"/>
<keyword evidence="2" id="KW-1185">Reference proteome</keyword>
<reference evidence="1 2" key="1">
    <citation type="submission" date="2014-04" db="EMBL/GenBank/DDBJ databases">
        <authorList>
            <consortium name="DOE Joint Genome Institute"/>
            <person name="Kuo A."/>
            <person name="Kohler A."/>
            <person name="Nagy L.G."/>
            <person name="Floudas D."/>
            <person name="Copeland A."/>
            <person name="Barry K.W."/>
            <person name="Cichocki N."/>
            <person name="Veneault-Fourrey C."/>
            <person name="LaButti K."/>
            <person name="Lindquist E.A."/>
            <person name="Lipzen A."/>
            <person name="Lundell T."/>
            <person name="Morin E."/>
            <person name="Murat C."/>
            <person name="Sun H."/>
            <person name="Tunlid A."/>
            <person name="Henrissat B."/>
            <person name="Grigoriev I.V."/>
            <person name="Hibbett D.S."/>
            <person name="Martin F."/>
            <person name="Nordberg H.P."/>
            <person name="Cantor M.N."/>
            <person name="Hua S.X."/>
        </authorList>
    </citation>
    <scope>NUCLEOTIDE SEQUENCE [LARGE SCALE GENOMIC DNA]</scope>
    <source>
        <strain evidence="1 2">Foug A</strain>
    </source>
</reference>
<sequence>MELKPDITIYANGSFLKDKNKVNFVVLEMSIELKRNKSYNPFSDAENTPFEKCTEDALSMRGQITAYVTAQLGKQFCHFTFSVVIIGEMVHILRWDCSGAVVSRAFNYVQNPELLVQFFQRF</sequence>
<dbReference type="Proteomes" id="UP000053989">
    <property type="component" value="Unassembled WGS sequence"/>
</dbReference>
<gene>
    <name evidence="1" type="ORF">SCLCIDRAFT_128505</name>
</gene>
<proteinExistence type="predicted"/>
<evidence type="ECO:0000313" key="2">
    <source>
        <dbReference type="Proteomes" id="UP000053989"/>
    </source>
</evidence>
<dbReference type="AlphaFoldDB" id="A0A0C2Z8N1"/>
<reference evidence="2" key="2">
    <citation type="submission" date="2015-01" db="EMBL/GenBank/DDBJ databases">
        <title>Evolutionary Origins and Diversification of the Mycorrhizal Mutualists.</title>
        <authorList>
            <consortium name="DOE Joint Genome Institute"/>
            <consortium name="Mycorrhizal Genomics Consortium"/>
            <person name="Kohler A."/>
            <person name="Kuo A."/>
            <person name="Nagy L.G."/>
            <person name="Floudas D."/>
            <person name="Copeland A."/>
            <person name="Barry K.W."/>
            <person name="Cichocki N."/>
            <person name="Veneault-Fourrey C."/>
            <person name="LaButti K."/>
            <person name="Lindquist E.A."/>
            <person name="Lipzen A."/>
            <person name="Lundell T."/>
            <person name="Morin E."/>
            <person name="Murat C."/>
            <person name="Riley R."/>
            <person name="Ohm R."/>
            <person name="Sun H."/>
            <person name="Tunlid A."/>
            <person name="Henrissat B."/>
            <person name="Grigoriev I.V."/>
            <person name="Hibbett D.S."/>
            <person name="Martin F."/>
        </authorList>
    </citation>
    <scope>NUCLEOTIDE SEQUENCE [LARGE SCALE GENOMIC DNA]</scope>
    <source>
        <strain evidence="2">Foug A</strain>
    </source>
</reference>
<evidence type="ECO:0000313" key="1">
    <source>
        <dbReference type="EMBL" id="KIM58288.1"/>
    </source>
</evidence>
<dbReference type="EMBL" id="KN822088">
    <property type="protein sequence ID" value="KIM58288.1"/>
    <property type="molecule type" value="Genomic_DNA"/>
</dbReference>
<dbReference type="InParanoid" id="A0A0C2Z8N1"/>